<evidence type="ECO:0000313" key="2">
    <source>
        <dbReference type="Proteomes" id="UP001152795"/>
    </source>
</evidence>
<keyword evidence="2" id="KW-1185">Reference proteome</keyword>
<reference evidence="1" key="1">
    <citation type="submission" date="2020-04" db="EMBL/GenBank/DDBJ databases">
        <authorList>
            <person name="Alioto T."/>
            <person name="Alioto T."/>
            <person name="Gomez Garrido J."/>
        </authorList>
    </citation>
    <scope>NUCLEOTIDE SEQUENCE</scope>
    <source>
        <strain evidence="1">A484AB</strain>
    </source>
</reference>
<name>A0A6S7J8V0_PARCT</name>
<evidence type="ECO:0000313" key="1">
    <source>
        <dbReference type="EMBL" id="CAB4026444.1"/>
    </source>
</evidence>
<organism evidence="1 2">
    <name type="scientific">Paramuricea clavata</name>
    <name type="common">Red gorgonian</name>
    <name type="synonym">Violescent sea-whip</name>
    <dbReference type="NCBI Taxonomy" id="317549"/>
    <lineage>
        <taxon>Eukaryota</taxon>
        <taxon>Metazoa</taxon>
        <taxon>Cnidaria</taxon>
        <taxon>Anthozoa</taxon>
        <taxon>Octocorallia</taxon>
        <taxon>Malacalcyonacea</taxon>
        <taxon>Plexauridae</taxon>
        <taxon>Paramuricea</taxon>
    </lineage>
</organism>
<protein>
    <submittedName>
        <fullName evidence="1">Uncharacterized protein</fullName>
    </submittedName>
</protein>
<accession>A0A6S7J8V0</accession>
<sequence>MHDGVYNVKVLEKSLNVLLKRHITFSELKTIRIAFEVYECQDLSGMEVCPHIILRALKMCGRVISPRKLMDCIKHMPRDVPDRLTLYEFIELVPMCERICDVNVKLQKQADVKRRRRSNVSELADFQEILLQEEKKQTDFLDDDYEQSFFRPSFEDKPTWRVPPEDVINNEEWMKHVRTLF</sequence>
<dbReference type="AlphaFoldDB" id="A0A6S7J8V0"/>
<dbReference type="OrthoDB" id="5968492at2759"/>
<proteinExistence type="predicted"/>
<dbReference type="Proteomes" id="UP001152795">
    <property type="component" value="Unassembled WGS sequence"/>
</dbReference>
<comment type="caution">
    <text evidence="1">The sequence shown here is derived from an EMBL/GenBank/DDBJ whole genome shotgun (WGS) entry which is preliminary data.</text>
</comment>
<dbReference type="EMBL" id="CACRXK020014203">
    <property type="protein sequence ID" value="CAB4026444.1"/>
    <property type="molecule type" value="Genomic_DNA"/>
</dbReference>
<gene>
    <name evidence="1" type="ORF">PACLA_8A084081</name>
</gene>